<dbReference type="Gene3D" id="1.20.1280.50">
    <property type="match status" value="1"/>
</dbReference>
<keyword evidence="4" id="KW-1185">Reference proteome</keyword>
<evidence type="ECO:0000256" key="1">
    <source>
        <dbReference type="SAM" id="MobiDB-lite"/>
    </source>
</evidence>
<feature type="compositionally biased region" description="Basic and acidic residues" evidence="1">
    <location>
        <begin position="190"/>
        <end position="200"/>
    </location>
</feature>
<dbReference type="AlphaFoldDB" id="A0A9P6TVV2"/>
<accession>A0A9P6TVV2</accession>
<name>A0A9P6TVV2_9FUNG</name>
<proteinExistence type="predicted"/>
<comment type="caution">
    <text evidence="3">The sequence shown here is derived from an EMBL/GenBank/DDBJ whole genome shotgun (WGS) entry which is preliminary data.</text>
</comment>
<feature type="compositionally biased region" description="Low complexity" evidence="1">
    <location>
        <begin position="151"/>
        <end position="180"/>
    </location>
</feature>
<evidence type="ECO:0000313" key="4">
    <source>
        <dbReference type="Proteomes" id="UP000726737"/>
    </source>
</evidence>
<feature type="region of interest" description="Disordered" evidence="1">
    <location>
        <begin position="144"/>
        <end position="201"/>
    </location>
</feature>
<evidence type="ECO:0000313" key="3">
    <source>
        <dbReference type="EMBL" id="KAG0248176.1"/>
    </source>
</evidence>
<gene>
    <name evidence="3" type="ORF">BG011_000380</name>
</gene>
<sequence length="558" mass="60297">MPAPLQEQSPSPDHDQHHQELEGQDIQQGLEQDQQQLSSSSIIEQLSIFSMLPSELIMDIFSYLDVVTIFRFLDTCRYHRYLLLNLPEIWRRVRFMPISEYAALSSSSGTTTTLSAAAAAGSLSTSTALPDALSSRKYHRPPLARRITRISNDGPGSSTSSGSGSDSSSESPENPNPTTNVEAKAASRLRHSENDRDRGRGGSLSLISEIYAVLRRFRKENRLVDFVREIYMDSTDSPQFPSPLVMLVKFPFLQVLSSRYRRNQTSLTTDTHTLKDWLRSGDIISHSLQLRRWDVFHPYMTNEDITGFKSILDAIAIVGKNASGVNRTSLPKPPMGVALDIRSCPGPLDSPEGGSMATAGGGAETVVNGGQHLGGGIHWASATSSPVPIPATPTPTSTSPSPGPVQPCTNIVWVLEKCRMCNTHQELCYRCVPQCKACKAVRPPPSINHQMTLERERARQTSGPGAGAGSSSHASLSTASSLGYQAQDLEAAAIAALNGRPRTPPGSISLTQMSSPVQGVPSAYLHSQPSSVSAATSLYAPQPVMAALSLPPEFSFFD</sequence>
<feature type="compositionally biased region" description="Basic and acidic residues" evidence="1">
    <location>
        <begin position="12"/>
        <end position="21"/>
    </location>
</feature>
<reference evidence="3" key="1">
    <citation type="journal article" date="2020" name="Fungal Divers.">
        <title>Resolving the Mortierellaceae phylogeny through synthesis of multi-gene phylogenetics and phylogenomics.</title>
        <authorList>
            <person name="Vandepol N."/>
            <person name="Liber J."/>
            <person name="Desiro A."/>
            <person name="Na H."/>
            <person name="Kennedy M."/>
            <person name="Barry K."/>
            <person name="Grigoriev I.V."/>
            <person name="Miller A.N."/>
            <person name="O'Donnell K."/>
            <person name="Stajich J.E."/>
            <person name="Bonito G."/>
        </authorList>
    </citation>
    <scope>NUCLEOTIDE SEQUENCE</scope>
    <source>
        <strain evidence="3">KOD948</strain>
    </source>
</reference>
<feature type="region of interest" description="Disordered" evidence="1">
    <location>
        <begin position="453"/>
        <end position="474"/>
    </location>
</feature>
<dbReference type="Pfam" id="PF12937">
    <property type="entry name" value="F-box-like"/>
    <property type="match status" value="1"/>
</dbReference>
<feature type="domain" description="F-box" evidence="2">
    <location>
        <begin position="46"/>
        <end position="93"/>
    </location>
</feature>
<feature type="region of interest" description="Disordered" evidence="1">
    <location>
        <begin position="1"/>
        <end position="24"/>
    </location>
</feature>
<protein>
    <recommendedName>
        <fullName evidence="2">F-box domain-containing protein</fullName>
    </recommendedName>
</protein>
<dbReference type="PROSITE" id="PS50181">
    <property type="entry name" value="FBOX"/>
    <property type="match status" value="1"/>
</dbReference>
<dbReference type="InterPro" id="IPR036047">
    <property type="entry name" value="F-box-like_dom_sf"/>
</dbReference>
<feature type="compositionally biased region" description="Polar residues" evidence="1">
    <location>
        <begin position="1"/>
        <end position="11"/>
    </location>
</feature>
<dbReference type="EMBL" id="JAAAJA010001077">
    <property type="protein sequence ID" value="KAG0248176.1"/>
    <property type="molecule type" value="Genomic_DNA"/>
</dbReference>
<dbReference type="OrthoDB" id="2322499at2759"/>
<dbReference type="SUPFAM" id="SSF81383">
    <property type="entry name" value="F-box domain"/>
    <property type="match status" value="1"/>
</dbReference>
<evidence type="ECO:0000259" key="2">
    <source>
        <dbReference type="PROSITE" id="PS50181"/>
    </source>
</evidence>
<dbReference type="InterPro" id="IPR001810">
    <property type="entry name" value="F-box_dom"/>
</dbReference>
<organism evidence="3 4">
    <name type="scientific">Mortierella polycephala</name>
    <dbReference type="NCBI Taxonomy" id="41804"/>
    <lineage>
        <taxon>Eukaryota</taxon>
        <taxon>Fungi</taxon>
        <taxon>Fungi incertae sedis</taxon>
        <taxon>Mucoromycota</taxon>
        <taxon>Mortierellomycotina</taxon>
        <taxon>Mortierellomycetes</taxon>
        <taxon>Mortierellales</taxon>
        <taxon>Mortierellaceae</taxon>
        <taxon>Mortierella</taxon>
    </lineage>
</organism>
<dbReference type="Proteomes" id="UP000726737">
    <property type="component" value="Unassembled WGS sequence"/>
</dbReference>